<sequence length="732" mass="78492">MTDRYLGRYSRWRRKSHRLAVFTSFLFCSTVGFASAVPSSPSTQPTRENAIQPSIGPGPRTGHCSFAFHGQFYVYGGIGSEPNSSNFSSVHIPIPNNITTIPWTAIDSSLAKGVVHGACEVTPSGHVIILGYDPQVKDTSDTAGYQTYTFATRSWVPTPAPGINIPKAFSKRKGMATAMVGKKLVVFGGITENGSYEKNGVPPSVAATNGTRDTFVLDTSNGIHDWQWYHIPSTKDTPPASAYTTFAAVDGHRAYHFSLERINGTLTNVVRLFDTNDMEWTSLLRPMGTQFERLLPANYDNEELILVPSVTSAASLAKLDNTPWAWNLTTNNITQLKLNYTVDPSSTTKGPSQSKYMRRDASGPLTYTFQPGADATMDVVGGDSMIFYGGQGDNGSYVNNFYQFNLTSLTFSWSYPPPKAVAATIPSTNTTASNTGPTESAVLAATSQGRNTLGIILGTVIAGVAVILLAGFFVYTRHRQHQREAIYAVPYNDPVAGGTRANSADIDGAARRLAHDERDAHTWAQTLRNILLGVSATSAAEAIAHHGHEKPPTLHSARYTFSDSTLGETAGENYAYGGESPAPTEPLPAKPSRPPKSGLRQEANVSRQGSVSSRFQEVFGDAQPLSSPPLVIGTAPAALSTPESGDSEDPYRVQSQSRPYSGSDHLSPLTPPPRMSLLNARSNSDGLTAITGSASGSSHAQSGESGQEMTPSEDVTPPALAVPKENAFRRSW</sequence>
<feature type="region of interest" description="Disordered" evidence="3">
    <location>
        <begin position="570"/>
        <end position="732"/>
    </location>
</feature>
<keyword evidence="5" id="KW-0732">Signal</keyword>
<dbReference type="AlphaFoldDB" id="A0A261Y4J0"/>
<dbReference type="PANTHER" id="PTHR46093">
    <property type="entry name" value="ACYL-COA-BINDING DOMAIN-CONTAINING PROTEIN 5"/>
    <property type="match status" value="1"/>
</dbReference>
<feature type="compositionally biased region" description="Low complexity" evidence="3">
    <location>
        <begin position="692"/>
        <end position="708"/>
    </location>
</feature>
<dbReference type="OrthoDB" id="2274107at2759"/>
<feature type="compositionally biased region" description="Polar residues" evidence="3">
    <location>
        <begin position="603"/>
        <end position="615"/>
    </location>
</feature>
<evidence type="ECO:0000256" key="1">
    <source>
        <dbReference type="ARBA" id="ARBA00022441"/>
    </source>
</evidence>
<feature type="compositionally biased region" description="Pro residues" evidence="3">
    <location>
        <begin position="583"/>
        <end position="594"/>
    </location>
</feature>
<feature type="signal peptide" evidence="5">
    <location>
        <begin position="1"/>
        <end position="36"/>
    </location>
</feature>
<gene>
    <name evidence="6" type="ORF">BZG36_01919</name>
</gene>
<dbReference type="InterPro" id="IPR015915">
    <property type="entry name" value="Kelch-typ_b-propeller"/>
</dbReference>
<evidence type="ECO:0000313" key="7">
    <source>
        <dbReference type="Proteomes" id="UP000242875"/>
    </source>
</evidence>
<evidence type="ECO:0000256" key="3">
    <source>
        <dbReference type="SAM" id="MobiDB-lite"/>
    </source>
</evidence>
<dbReference type="SUPFAM" id="SSF117281">
    <property type="entry name" value="Kelch motif"/>
    <property type="match status" value="2"/>
</dbReference>
<keyword evidence="4" id="KW-0472">Membrane</keyword>
<organism evidence="6 7">
    <name type="scientific">Bifiguratus adelaidae</name>
    <dbReference type="NCBI Taxonomy" id="1938954"/>
    <lineage>
        <taxon>Eukaryota</taxon>
        <taxon>Fungi</taxon>
        <taxon>Fungi incertae sedis</taxon>
        <taxon>Mucoromycota</taxon>
        <taxon>Mucoromycotina</taxon>
        <taxon>Endogonomycetes</taxon>
        <taxon>Endogonales</taxon>
        <taxon>Endogonales incertae sedis</taxon>
        <taxon>Bifiguratus</taxon>
    </lineage>
</organism>
<evidence type="ECO:0000313" key="6">
    <source>
        <dbReference type="EMBL" id="OZJ05512.1"/>
    </source>
</evidence>
<dbReference type="Gene3D" id="2.120.10.80">
    <property type="entry name" value="Kelch-type beta propeller"/>
    <property type="match status" value="1"/>
</dbReference>
<accession>A0A261Y4J0</accession>
<evidence type="ECO:0000256" key="2">
    <source>
        <dbReference type="ARBA" id="ARBA00022737"/>
    </source>
</evidence>
<dbReference type="EMBL" id="MVBO01000014">
    <property type="protein sequence ID" value="OZJ05512.1"/>
    <property type="molecule type" value="Genomic_DNA"/>
</dbReference>
<protein>
    <recommendedName>
        <fullName evidence="8">Galactose oxidase</fullName>
    </recommendedName>
</protein>
<evidence type="ECO:0000256" key="5">
    <source>
        <dbReference type="SAM" id="SignalP"/>
    </source>
</evidence>
<keyword evidence="1" id="KW-0880">Kelch repeat</keyword>
<proteinExistence type="predicted"/>
<keyword evidence="7" id="KW-1185">Reference proteome</keyword>
<evidence type="ECO:0000256" key="4">
    <source>
        <dbReference type="SAM" id="Phobius"/>
    </source>
</evidence>
<reference evidence="6 7" key="1">
    <citation type="journal article" date="2017" name="Mycologia">
        <title>Bifiguratus adelaidae, gen. et sp. nov., a new member of Mucoromycotina in endophytic and soil-dwelling habitats.</title>
        <authorList>
            <person name="Torres-Cruz T.J."/>
            <person name="Billingsley Tobias T.L."/>
            <person name="Almatruk M."/>
            <person name="Hesse C."/>
            <person name="Kuske C.R."/>
            <person name="Desiro A."/>
            <person name="Benucci G.M."/>
            <person name="Bonito G."/>
            <person name="Stajich J.E."/>
            <person name="Dunlap C."/>
            <person name="Arnold A.E."/>
            <person name="Porras-Alfaro A."/>
        </authorList>
    </citation>
    <scope>NUCLEOTIDE SEQUENCE [LARGE SCALE GENOMIC DNA]</scope>
    <source>
        <strain evidence="6 7">AZ0501</strain>
    </source>
</reference>
<keyword evidence="2" id="KW-0677">Repeat</keyword>
<keyword evidence="4" id="KW-1133">Transmembrane helix</keyword>
<keyword evidence="4" id="KW-0812">Transmembrane</keyword>
<evidence type="ECO:0008006" key="8">
    <source>
        <dbReference type="Google" id="ProtNLM"/>
    </source>
</evidence>
<feature type="chain" id="PRO_5013147982" description="Galactose oxidase" evidence="5">
    <location>
        <begin position="37"/>
        <end position="732"/>
    </location>
</feature>
<dbReference type="PANTHER" id="PTHR46093:SF18">
    <property type="entry name" value="FIBRONECTIN TYPE-III DOMAIN-CONTAINING PROTEIN"/>
    <property type="match status" value="1"/>
</dbReference>
<comment type="caution">
    <text evidence="6">The sequence shown here is derived from an EMBL/GenBank/DDBJ whole genome shotgun (WGS) entry which is preliminary data.</text>
</comment>
<feature type="transmembrane region" description="Helical" evidence="4">
    <location>
        <begin position="453"/>
        <end position="475"/>
    </location>
</feature>
<name>A0A261Y4J0_9FUNG</name>
<dbReference type="Proteomes" id="UP000242875">
    <property type="component" value="Unassembled WGS sequence"/>
</dbReference>